<evidence type="ECO:0000256" key="9">
    <source>
        <dbReference type="ARBA" id="ARBA00022989"/>
    </source>
</evidence>
<evidence type="ECO:0000256" key="5">
    <source>
        <dbReference type="ARBA" id="ARBA00022519"/>
    </source>
</evidence>
<keyword evidence="5" id="KW-0997">Cell inner membrane</keyword>
<dbReference type="FunFam" id="1.10.357.140:FF:000008">
    <property type="entry name" value="4-hydroxybenzoate octaprenyltransferase"/>
    <property type="match status" value="1"/>
</dbReference>
<feature type="transmembrane region" description="Helical" evidence="12">
    <location>
        <begin position="94"/>
        <end position="113"/>
    </location>
</feature>
<evidence type="ECO:0000256" key="11">
    <source>
        <dbReference type="ARBA" id="ARBA00034524"/>
    </source>
</evidence>
<keyword evidence="9 12" id="KW-1133">Transmembrane helix</keyword>
<reference evidence="14" key="2">
    <citation type="journal article" date="2017" name="Genome Biol. Evol.">
        <title>Comparative genomic analysis identifies a Campylobacter clade deficient in selenium metabolism.</title>
        <authorList>
            <person name="Miller W.G."/>
            <person name="Yee E."/>
            <person name="Lopes B.S."/>
            <person name="Chapman M.H."/>
            <person name="Huynh S."/>
            <person name="Bono J.L."/>
            <person name="Parker C.T."/>
            <person name="Strachan N.J.C."/>
            <person name="Forbes K.J."/>
        </authorList>
    </citation>
    <scope>NUCLEOTIDE SEQUENCE [LARGE SCALE GENOMIC DNA]</scope>
    <source>
        <strain evidence="14">NCTC 13004</strain>
    </source>
</reference>
<comment type="cofactor">
    <cofactor evidence="1">
        <name>Mg(2+)</name>
        <dbReference type="ChEBI" id="CHEBI:18420"/>
    </cofactor>
</comment>
<feature type="transmembrane region" description="Helical" evidence="12">
    <location>
        <begin position="44"/>
        <end position="63"/>
    </location>
</feature>
<dbReference type="InterPro" id="IPR039653">
    <property type="entry name" value="Prenyltransferase"/>
</dbReference>
<keyword evidence="8 12" id="KW-0812">Transmembrane</keyword>
<feature type="transmembrane region" description="Helical" evidence="12">
    <location>
        <begin position="21"/>
        <end position="38"/>
    </location>
</feature>
<feature type="transmembrane region" description="Helical" evidence="12">
    <location>
        <begin position="168"/>
        <end position="187"/>
    </location>
</feature>
<dbReference type="GO" id="GO:0005886">
    <property type="term" value="C:plasma membrane"/>
    <property type="evidence" value="ECO:0007669"/>
    <property type="project" value="TreeGrafter"/>
</dbReference>
<dbReference type="InterPro" id="IPR006371">
    <property type="entry name" value="Polyprenyltransferase_UbiA-li"/>
</dbReference>
<dbReference type="NCBIfam" id="TIGR01475">
    <property type="entry name" value="ubiA_other"/>
    <property type="match status" value="1"/>
</dbReference>
<comment type="subcellular location">
    <subcellularLocation>
        <location evidence="2">Membrane</location>
        <topology evidence="2">Multi-pass membrane protein</topology>
    </subcellularLocation>
</comment>
<comment type="similarity">
    <text evidence="3">Belongs to the UbiA prenyltransferase family.</text>
</comment>
<dbReference type="GO" id="GO:0008412">
    <property type="term" value="F:4-hydroxybenzoate polyprenyltransferase activity"/>
    <property type="evidence" value="ECO:0007669"/>
    <property type="project" value="UniProtKB-EC"/>
</dbReference>
<proteinExistence type="inferred from homology"/>
<evidence type="ECO:0000256" key="2">
    <source>
        <dbReference type="ARBA" id="ARBA00004141"/>
    </source>
</evidence>
<name>A0A1X9SP86_9BACT</name>
<sequence length="289" mass="32312">MSKFIKILKDIDELIVFKHSIFALPFIFVAMIVASKSLNNSIWFGWELLILGILCAVSARNFAMGANRYLDRDIDKDNPRCASRPSVDGRIGSGNLLIFIWINAFIFVIVAYFINSLAFWLSFPILALLGVYSYFKRFSALAHIMLGVCLGLSPIAGAIAVLGEVPLWVLLLSFGVVFWVAGFDILYSLQDMEYDKKVGLFSIPSVYGAKAAMFICGIFHFLTILFWLLFAIGAGLGVAGFIGVGISGVILYFEHRIVRRDFSKIDRAFFTLNGYLGIIFFIFVLVSLW</sequence>
<protein>
    <recommendedName>
        <fullName evidence="11">4-hydroxybenzoate polyprenyltransferase</fullName>
        <ecNumber evidence="11">2.5.1.39</ecNumber>
    </recommendedName>
</protein>
<dbReference type="GeneID" id="46921848"/>
<evidence type="ECO:0000256" key="12">
    <source>
        <dbReference type="SAM" id="Phobius"/>
    </source>
</evidence>
<evidence type="ECO:0000256" key="3">
    <source>
        <dbReference type="ARBA" id="ARBA00005985"/>
    </source>
</evidence>
<dbReference type="FunFam" id="1.20.120.1780:FF:000001">
    <property type="entry name" value="4-hydroxybenzoate octaprenyltransferase"/>
    <property type="match status" value="1"/>
</dbReference>
<dbReference type="PANTHER" id="PTHR11048">
    <property type="entry name" value="PRENYLTRANSFERASES"/>
    <property type="match status" value="1"/>
</dbReference>
<dbReference type="NCBIfam" id="NF041585">
    <property type="entry name" value="MqnP_Cj_Hp"/>
    <property type="match status" value="1"/>
</dbReference>
<feature type="transmembrane region" description="Helical" evidence="12">
    <location>
        <begin position="119"/>
        <end position="135"/>
    </location>
</feature>
<reference evidence="14" key="1">
    <citation type="journal article" date="2017" name="Genome Biol. Evol.">
        <title>Comparative Genomic Analysis Identifies a Campylobacter Clade Deficient in Selenium Metabolism.</title>
        <authorList>
            <person name="Miller W.G."/>
            <person name="Yee E."/>
            <person name="Lopes B.S."/>
            <person name="Chapman M.H."/>
            <person name="Huynh S."/>
            <person name="Bono J.L."/>
            <person name="Parker C.T."/>
            <person name="Strachan N.J.C."/>
            <person name="Forbes K.J."/>
        </authorList>
    </citation>
    <scope>NUCLEOTIDE SEQUENCE [LARGE SCALE GENOMIC DNA]</scope>
    <source>
        <strain evidence="14">NCTC 13004</strain>
    </source>
</reference>
<dbReference type="Proteomes" id="UP000202031">
    <property type="component" value="Chromosome"/>
</dbReference>
<dbReference type="Pfam" id="PF01040">
    <property type="entry name" value="UbiA"/>
    <property type="match status" value="1"/>
</dbReference>
<evidence type="ECO:0000256" key="8">
    <source>
        <dbReference type="ARBA" id="ARBA00022692"/>
    </source>
</evidence>
<dbReference type="RefSeq" id="WP_100590908.1">
    <property type="nucleotide sequence ID" value="NZ_CP015578.1"/>
</dbReference>
<evidence type="ECO:0000256" key="1">
    <source>
        <dbReference type="ARBA" id="ARBA00001946"/>
    </source>
</evidence>
<dbReference type="Gene3D" id="1.10.357.140">
    <property type="entry name" value="UbiA prenyltransferase"/>
    <property type="match status" value="1"/>
</dbReference>
<dbReference type="PANTHER" id="PTHR11048:SF28">
    <property type="entry name" value="4-HYDROXYBENZOATE POLYPRENYLTRANSFERASE, MITOCHONDRIAL"/>
    <property type="match status" value="1"/>
</dbReference>
<evidence type="ECO:0000256" key="4">
    <source>
        <dbReference type="ARBA" id="ARBA00022475"/>
    </source>
</evidence>
<gene>
    <name evidence="13" type="primary">ubiA</name>
    <name evidence="13" type="ORF">CLAN_1380</name>
</gene>
<feature type="transmembrane region" description="Helical" evidence="12">
    <location>
        <begin position="142"/>
        <end position="162"/>
    </location>
</feature>
<keyword evidence="7" id="KW-0831">Ubiquinone biosynthesis</keyword>
<dbReference type="NCBIfam" id="NF009515">
    <property type="entry name" value="PRK12874.1"/>
    <property type="match status" value="1"/>
</dbReference>
<organism evidence="13 14">
    <name type="scientific">Campylobacter lanienae NCTC 13004</name>
    <dbReference type="NCBI Taxonomy" id="1031753"/>
    <lineage>
        <taxon>Bacteria</taxon>
        <taxon>Pseudomonadati</taxon>
        <taxon>Campylobacterota</taxon>
        <taxon>Epsilonproteobacteria</taxon>
        <taxon>Campylobacterales</taxon>
        <taxon>Campylobacteraceae</taxon>
        <taxon>Campylobacter</taxon>
    </lineage>
</organism>
<evidence type="ECO:0000256" key="6">
    <source>
        <dbReference type="ARBA" id="ARBA00022679"/>
    </source>
</evidence>
<dbReference type="AlphaFoldDB" id="A0A1X9SP86"/>
<feature type="transmembrane region" description="Helical" evidence="12">
    <location>
        <begin position="265"/>
        <end position="288"/>
    </location>
</feature>
<evidence type="ECO:0000313" key="13">
    <source>
        <dbReference type="EMBL" id="ARQ98103.1"/>
    </source>
</evidence>
<dbReference type="InterPro" id="IPR000537">
    <property type="entry name" value="UbiA_prenyltransferase"/>
</dbReference>
<dbReference type="GO" id="GO:0006744">
    <property type="term" value="P:ubiquinone biosynthetic process"/>
    <property type="evidence" value="ECO:0007669"/>
    <property type="project" value="UniProtKB-KW"/>
</dbReference>
<dbReference type="CDD" id="cd13959">
    <property type="entry name" value="PT_UbiA_COQ2"/>
    <property type="match status" value="1"/>
</dbReference>
<feature type="transmembrane region" description="Helical" evidence="12">
    <location>
        <begin position="228"/>
        <end position="253"/>
    </location>
</feature>
<keyword evidence="6 13" id="KW-0808">Transferase</keyword>
<feature type="transmembrane region" description="Helical" evidence="12">
    <location>
        <begin position="199"/>
        <end position="222"/>
    </location>
</feature>
<dbReference type="EC" id="2.5.1.39" evidence="11"/>
<keyword evidence="10 12" id="KW-0472">Membrane</keyword>
<dbReference type="KEGG" id="clx:CLAN_1380"/>
<evidence type="ECO:0000256" key="7">
    <source>
        <dbReference type="ARBA" id="ARBA00022688"/>
    </source>
</evidence>
<keyword evidence="4" id="KW-1003">Cell membrane</keyword>
<evidence type="ECO:0000313" key="14">
    <source>
        <dbReference type="Proteomes" id="UP000202031"/>
    </source>
</evidence>
<dbReference type="Gene3D" id="1.20.120.1780">
    <property type="entry name" value="UbiA prenyltransferase"/>
    <property type="match status" value="1"/>
</dbReference>
<evidence type="ECO:0000256" key="10">
    <source>
        <dbReference type="ARBA" id="ARBA00023136"/>
    </source>
</evidence>
<dbReference type="InterPro" id="IPR044878">
    <property type="entry name" value="UbiA_sf"/>
</dbReference>
<dbReference type="EMBL" id="CP015578">
    <property type="protein sequence ID" value="ARQ98103.1"/>
    <property type="molecule type" value="Genomic_DNA"/>
</dbReference>
<accession>A0A1X9SP86</accession>